<name>A0AAW1TUA8_9CUCU</name>
<dbReference type="SUPFAM" id="SSF51197">
    <property type="entry name" value="Clavaminate synthase-like"/>
    <property type="match status" value="1"/>
</dbReference>
<dbReference type="EC" id="1.14.11.18" evidence="2"/>
<evidence type="ECO:0000256" key="2">
    <source>
        <dbReference type="ARBA" id="ARBA00034809"/>
    </source>
</evidence>
<evidence type="ECO:0000256" key="1">
    <source>
        <dbReference type="ARBA" id="ARBA00005830"/>
    </source>
</evidence>
<dbReference type="AlphaFoldDB" id="A0AAW1TUA8"/>
<reference evidence="5 6" key="1">
    <citation type="submission" date="2023-03" db="EMBL/GenBank/DDBJ databases">
        <title>Genome insight into feeding habits of ladybird beetles.</title>
        <authorList>
            <person name="Li H.-S."/>
            <person name="Huang Y.-H."/>
            <person name="Pang H."/>
        </authorList>
    </citation>
    <scope>NUCLEOTIDE SEQUENCE [LARGE SCALE GENOMIC DNA]</scope>
    <source>
        <strain evidence="5">SYSU_2023b</strain>
        <tissue evidence="5">Whole body</tissue>
    </source>
</reference>
<evidence type="ECO:0000313" key="5">
    <source>
        <dbReference type="EMBL" id="KAK9871321.1"/>
    </source>
</evidence>
<dbReference type="GO" id="GO:0048244">
    <property type="term" value="F:phytanoyl-CoA dioxygenase activity"/>
    <property type="evidence" value="ECO:0007669"/>
    <property type="project" value="UniProtKB-EC"/>
</dbReference>
<evidence type="ECO:0000256" key="4">
    <source>
        <dbReference type="ARBA" id="ARBA00034924"/>
    </source>
</evidence>
<keyword evidence="6" id="KW-1185">Reference proteome</keyword>
<dbReference type="Pfam" id="PF05721">
    <property type="entry name" value="PhyH"/>
    <property type="match status" value="1"/>
</dbReference>
<comment type="similarity">
    <text evidence="1">Belongs to the PhyH family.</text>
</comment>
<evidence type="ECO:0000313" key="6">
    <source>
        <dbReference type="Proteomes" id="UP001431783"/>
    </source>
</evidence>
<dbReference type="InterPro" id="IPR047128">
    <property type="entry name" value="PhyH"/>
</dbReference>
<dbReference type="GO" id="GO:0001561">
    <property type="term" value="P:fatty acid alpha-oxidation"/>
    <property type="evidence" value="ECO:0007669"/>
    <property type="project" value="InterPro"/>
</dbReference>
<accession>A0AAW1TUA8</accession>
<evidence type="ECO:0000256" key="3">
    <source>
        <dbReference type="ARBA" id="ARBA00034921"/>
    </source>
</evidence>
<comment type="caution">
    <text evidence="5">The sequence shown here is derived from an EMBL/GenBank/DDBJ whole genome shotgun (WGS) entry which is preliminary data.</text>
</comment>
<dbReference type="Gene3D" id="2.60.120.620">
    <property type="entry name" value="q2cbj1_9rhob like domain"/>
    <property type="match status" value="1"/>
</dbReference>
<organism evidence="5 6">
    <name type="scientific">Henosepilachna vigintioctopunctata</name>
    <dbReference type="NCBI Taxonomy" id="420089"/>
    <lineage>
        <taxon>Eukaryota</taxon>
        <taxon>Metazoa</taxon>
        <taxon>Ecdysozoa</taxon>
        <taxon>Arthropoda</taxon>
        <taxon>Hexapoda</taxon>
        <taxon>Insecta</taxon>
        <taxon>Pterygota</taxon>
        <taxon>Neoptera</taxon>
        <taxon>Endopterygota</taxon>
        <taxon>Coleoptera</taxon>
        <taxon>Polyphaga</taxon>
        <taxon>Cucujiformia</taxon>
        <taxon>Coccinelloidea</taxon>
        <taxon>Coccinellidae</taxon>
        <taxon>Epilachninae</taxon>
        <taxon>Epilachnini</taxon>
        <taxon>Henosepilachna</taxon>
    </lineage>
</organism>
<dbReference type="EMBL" id="JARQZJ010000005">
    <property type="protein sequence ID" value="KAK9871321.1"/>
    <property type="molecule type" value="Genomic_DNA"/>
</dbReference>
<proteinExistence type="inferred from homology"/>
<dbReference type="InterPro" id="IPR008775">
    <property type="entry name" value="Phytyl_CoA_dOase-like"/>
</dbReference>
<protein>
    <recommendedName>
        <fullName evidence="2">phytanoyl-CoA dioxygenase</fullName>
        <ecNumber evidence="2">1.14.11.18</ecNumber>
    </recommendedName>
    <alternativeName>
        <fullName evidence="3">Phytanic acid oxidase</fullName>
    </alternativeName>
    <alternativeName>
        <fullName evidence="4">Phytanoyl-CoA alpha-hydroxylase</fullName>
    </alternativeName>
</protein>
<sequence length="271" mass="31167">MSSKRYTKNNKALTDQQREFYEENGYIIIKNNVPHALIDELCKQFIDICENRVHHESPLLVIQDKSLRKRGYTGQHAVNKIQDFLYDDVLFKYACYPGVVDVVESIIGPNIIGTHSMLINKPPDAHPELSVHPLHQDLYYFPFRPINTIVGTWTAMEAVNEKNGCLFGIPGSHRREELYNHEYPKQNLKNVLYHGVQGFENEERVNFIMDKGDTVFFHPLLLHGSGVNISKGSRKAISVHFADSNSHFIDVRGLFKKKWSRSSSLCIKLII</sequence>
<dbReference type="PANTHER" id="PTHR21308:SF1">
    <property type="entry name" value="PHYTANOYL-COA DIOXYGENASE, PEROXISOMAL"/>
    <property type="match status" value="1"/>
</dbReference>
<dbReference type="PANTHER" id="PTHR21308">
    <property type="entry name" value="PHYTANOYL-COA ALPHA-HYDROXYLASE"/>
    <property type="match status" value="1"/>
</dbReference>
<dbReference type="Proteomes" id="UP001431783">
    <property type="component" value="Unassembled WGS sequence"/>
</dbReference>
<gene>
    <name evidence="5" type="ORF">WA026_011588</name>
</gene>